<sequence length="279" mass="33623">MGTYFFYMNKDSDSNQASDEKIYPIKNAMKLWDDTLLYNFEFIENFKYLPISAYWDNRRFENYENILTDKENEMNFRKIISTALVLKNINEPDYLISNTGELQNYSTIINSFISSNSTDFSFWNNKDSEFNDIFEIFTTRNLSDQDRMYLRNSEAYVGDSIWVNISPSYLRESEQWDMVFEKFTFAPIYNFSLSRLQLLAIAKVFFTIYVQSDEFVNADNSWKQDFLKSYNELMESDTDWAFSFDMKIIYDCHWDEMSQEDSIEHIDILYSWQSWIHRN</sequence>
<protein>
    <submittedName>
        <fullName evidence="1">Uncharacterized protein</fullName>
    </submittedName>
</protein>
<comment type="caution">
    <text evidence="1">The sequence shown here is derived from an EMBL/GenBank/DDBJ whole genome shotgun (WGS) entry which is preliminary data.</text>
</comment>
<accession>K2H361</accession>
<name>K2H361_9BACT</name>
<dbReference type="AlphaFoldDB" id="K2H361"/>
<organism evidence="1">
    <name type="scientific">uncultured bacterium</name>
    <name type="common">gcode 4</name>
    <dbReference type="NCBI Taxonomy" id="1234023"/>
    <lineage>
        <taxon>Bacteria</taxon>
        <taxon>environmental samples</taxon>
    </lineage>
</organism>
<reference evidence="1" key="1">
    <citation type="journal article" date="2012" name="Science">
        <title>Fermentation, hydrogen, and sulfur metabolism in multiple uncultivated bacterial phyla.</title>
        <authorList>
            <person name="Wrighton K.C."/>
            <person name="Thomas B.C."/>
            <person name="Sharon I."/>
            <person name="Miller C.S."/>
            <person name="Castelle C.J."/>
            <person name="VerBerkmoes N.C."/>
            <person name="Wilkins M.J."/>
            <person name="Hettich R.L."/>
            <person name="Lipton M.S."/>
            <person name="Williams K.H."/>
            <person name="Long P.E."/>
            <person name="Banfield J.F."/>
        </authorList>
    </citation>
    <scope>NUCLEOTIDE SEQUENCE [LARGE SCALE GENOMIC DNA]</scope>
</reference>
<gene>
    <name evidence="1" type="ORF">ACD_2C00011G0001</name>
</gene>
<dbReference type="EMBL" id="AMFJ01000011">
    <property type="protein sequence ID" value="EKE30305.1"/>
    <property type="molecule type" value="Genomic_DNA"/>
</dbReference>
<proteinExistence type="predicted"/>
<evidence type="ECO:0000313" key="1">
    <source>
        <dbReference type="EMBL" id="EKE30305.1"/>
    </source>
</evidence>